<evidence type="ECO:0000313" key="3">
    <source>
        <dbReference type="Proteomes" id="UP000005947"/>
    </source>
</evidence>
<feature type="domain" description="Peptidoglycan binding-like" evidence="1">
    <location>
        <begin position="95"/>
        <end position="149"/>
    </location>
</feature>
<dbReference type="InterPro" id="IPR036365">
    <property type="entry name" value="PGBD-like_sf"/>
</dbReference>
<keyword evidence="3" id="KW-1185">Reference proteome</keyword>
<feature type="domain" description="Peptidoglycan binding-like" evidence="1">
    <location>
        <begin position="15"/>
        <end position="72"/>
    </location>
</feature>
<sequence>MLQGGFMNPIREGSTGAAVEDIQSRLTRLDYAIDSSEIKQQHFGASTARAVGKFRLDHNLSLSSDVDKQMWSELVDASYTMGDRTLYLRLPNFHGNDVKQLQTCLNILGFSCGEADGYYGVHTEAAVKEFQESQGSLGDGMAFQDTFDAIERLHHVWEGQKSASVQVMGKMTFSRAADVLERIHIGLTAQDPISRNIAGRIWNLASATSEKSGIALLETIDNAPQNLTSIFVLSTEAPAKDSHVLSVPTLSCDNIETLPQRLQAVCCDECTNAHVVRLELPEGLSYDGTFTTSDAQTIAVMLLDALCATYAQ</sequence>
<dbReference type="InterPro" id="IPR002477">
    <property type="entry name" value="Peptidoglycan-bd-like"/>
</dbReference>
<dbReference type="Proteomes" id="UP000005947">
    <property type="component" value="Unassembled WGS sequence"/>
</dbReference>
<evidence type="ECO:0000259" key="1">
    <source>
        <dbReference type="Pfam" id="PF01471"/>
    </source>
</evidence>
<dbReference type="AlphaFoldDB" id="F1T3Q9"/>
<accession>F1T3Q9</accession>
<dbReference type="EMBL" id="ACGK02000001">
    <property type="protein sequence ID" value="EGF23353.1"/>
    <property type="molecule type" value="Genomic_DNA"/>
</dbReference>
<dbReference type="Gene3D" id="1.10.101.10">
    <property type="entry name" value="PGBD-like superfamily/PGBD"/>
    <property type="match status" value="2"/>
</dbReference>
<evidence type="ECO:0000313" key="2">
    <source>
        <dbReference type="EMBL" id="EGF23353.1"/>
    </source>
</evidence>
<dbReference type="SUPFAM" id="SSF47090">
    <property type="entry name" value="PGBD-like"/>
    <property type="match status" value="2"/>
</dbReference>
<dbReference type="eggNOG" id="COG3409">
    <property type="taxonomic scope" value="Bacteria"/>
</dbReference>
<proteinExistence type="predicted"/>
<dbReference type="InterPro" id="IPR036366">
    <property type="entry name" value="PGBDSf"/>
</dbReference>
<reference evidence="2 3" key="1">
    <citation type="submission" date="2011-02" db="EMBL/GenBank/DDBJ databases">
        <authorList>
            <person name="Muzny D."/>
            <person name="Qin X."/>
            <person name="Buhay C."/>
            <person name="Dugan-Rocha S."/>
            <person name="Ding Y."/>
            <person name="Chen G."/>
            <person name="Hawes A."/>
            <person name="Holder M."/>
            <person name="Jhangiani S."/>
            <person name="Johnson A."/>
            <person name="Khan Z."/>
            <person name="Li Z."/>
            <person name="Liu W."/>
            <person name="Liu X."/>
            <person name="Perez L."/>
            <person name="Shen H."/>
            <person name="Wang Q."/>
            <person name="Watt J."/>
            <person name="Xi L."/>
            <person name="Xin Y."/>
            <person name="Zhou J."/>
            <person name="Deng J."/>
            <person name="Jiang H."/>
            <person name="Liu Y."/>
            <person name="Qu J."/>
            <person name="Song X.-Z."/>
            <person name="Zhang L."/>
            <person name="Villasana D."/>
            <person name="Johnson A."/>
            <person name="Liu J."/>
            <person name="Liyanage D."/>
            <person name="Lorensuhewa L."/>
            <person name="Robinson T."/>
            <person name="Song A."/>
            <person name="Song B.-B."/>
            <person name="Dinh H."/>
            <person name="Thornton R."/>
            <person name="Coyle M."/>
            <person name="Francisco L."/>
            <person name="Jackson L."/>
            <person name="Javaid M."/>
            <person name="Korchina V."/>
            <person name="Kovar C."/>
            <person name="Mata R."/>
            <person name="Mathew T."/>
            <person name="Ngo R."/>
            <person name="Nguyen L."/>
            <person name="Nguyen N."/>
            <person name="Okwuonu G."/>
            <person name="Ongeri F."/>
            <person name="Pham C."/>
            <person name="Simmons D."/>
            <person name="Wilczek-Boney K."/>
            <person name="Hale W."/>
            <person name="Jakkamsetti A."/>
            <person name="Pham P."/>
            <person name="Ruth R."/>
            <person name="San Lucas F."/>
            <person name="Warren J."/>
            <person name="Zhang J."/>
            <person name="Zhao Z."/>
            <person name="Zhou C."/>
            <person name="Zhu D."/>
            <person name="Lee S."/>
            <person name="Bess C."/>
            <person name="Blankenburg K."/>
            <person name="Forbes L."/>
            <person name="Fu Q."/>
            <person name="Gubbala S."/>
            <person name="Hirani K."/>
            <person name="Jayaseelan J.C."/>
            <person name="Lara F."/>
            <person name="Munidasa M."/>
            <person name="Palculict T."/>
            <person name="Patil S."/>
            <person name="Pu L.-L."/>
            <person name="Saada N."/>
            <person name="Tang L."/>
            <person name="Weissenberger G."/>
            <person name="Zhu Y."/>
            <person name="Hemphill L."/>
            <person name="Shang Y."/>
            <person name="Youmans B."/>
            <person name="Ayvaz T."/>
            <person name="Ross M."/>
            <person name="Santibanez J."/>
            <person name="Aqrawi P."/>
            <person name="Gross S."/>
            <person name="Joshi V."/>
            <person name="Fowler G."/>
            <person name="Nazareth L."/>
            <person name="Reid J."/>
            <person name="Worley K."/>
            <person name="Petrosino J."/>
            <person name="Highlander S."/>
            <person name="Gibbs R."/>
        </authorList>
    </citation>
    <scope>NUCLEOTIDE SEQUENCE [LARGE SCALE GENOMIC DNA]</scope>
    <source>
        <strain evidence="2 3">DSM 15829</strain>
    </source>
</reference>
<comment type="caution">
    <text evidence="2">The sequence shown here is derived from an EMBL/GenBank/DDBJ whole genome shotgun (WGS) entry which is preliminary data.</text>
</comment>
<dbReference type="Pfam" id="PF01471">
    <property type="entry name" value="PG_binding_1"/>
    <property type="match status" value="2"/>
</dbReference>
<organism evidence="2 3">
    <name type="scientific">Fannyhessea vaginae DSM 15829</name>
    <dbReference type="NCBI Taxonomy" id="525256"/>
    <lineage>
        <taxon>Bacteria</taxon>
        <taxon>Bacillati</taxon>
        <taxon>Actinomycetota</taxon>
        <taxon>Coriobacteriia</taxon>
        <taxon>Coriobacteriales</taxon>
        <taxon>Atopobiaceae</taxon>
        <taxon>Fannyhessea</taxon>
    </lineage>
</organism>
<protein>
    <submittedName>
        <fullName evidence="2">Putative peptidoglycan binding domain protein</fullName>
    </submittedName>
</protein>
<name>F1T3Q9_9ACTN</name>
<gene>
    <name evidence="2" type="ORF">HMPREF0091_10300</name>
</gene>